<evidence type="ECO:0000259" key="14">
    <source>
        <dbReference type="PROSITE" id="PS50050"/>
    </source>
</evidence>
<feature type="chain" id="PRO_5047244387" description="Tumor necrosis factor receptor superfamily member 6" evidence="12">
    <location>
        <begin position="20"/>
        <end position="439"/>
    </location>
</feature>
<comment type="subcellular location">
    <subcellularLocation>
        <location evidence="1">Membrane</location>
    </subcellularLocation>
</comment>
<evidence type="ECO:0000256" key="3">
    <source>
        <dbReference type="ARBA" id="ARBA00022729"/>
    </source>
</evidence>
<keyword evidence="4" id="KW-0677">Repeat</keyword>
<feature type="domain" description="TNFR-Cys" evidence="14">
    <location>
        <begin position="77"/>
        <end position="118"/>
    </location>
</feature>
<dbReference type="PROSITE" id="PS50050">
    <property type="entry name" value="TNFR_NGFR_2"/>
    <property type="match status" value="2"/>
</dbReference>
<evidence type="ECO:0000256" key="5">
    <source>
        <dbReference type="ARBA" id="ARBA00023136"/>
    </source>
</evidence>
<dbReference type="Pfam" id="PF00020">
    <property type="entry name" value="TNFR_c6"/>
    <property type="match status" value="2"/>
</dbReference>
<keyword evidence="5 11" id="KW-0472">Membrane</keyword>
<evidence type="ECO:0000313" key="15">
    <source>
        <dbReference type="EMBL" id="CAJ0946601.1"/>
    </source>
</evidence>
<accession>A0ABN9LRN0</accession>
<dbReference type="EMBL" id="CAUEEQ010025611">
    <property type="protein sequence ID" value="CAJ0946601.1"/>
    <property type="molecule type" value="Genomic_DNA"/>
</dbReference>
<dbReference type="InterPro" id="IPR011029">
    <property type="entry name" value="DEATH-like_dom_sf"/>
</dbReference>
<dbReference type="Gene3D" id="1.10.533.10">
    <property type="entry name" value="Death Domain, Fas"/>
    <property type="match status" value="1"/>
</dbReference>
<reference evidence="15" key="1">
    <citation type="submission" date="2023-07" db="EMBL/GenBank/DDBJ databases">
        <authorList>
            <person name="Stuckert A."/>
        </authorList>
    </citation>
    <scope>NUCLEOTIDE SEQUENCE</scope>
</reference>
<feature type="compositionally biased region" description="Basic and acidic residues" evidence="10">
    <location>
        <begin position="262"/>
        <end position="276"/>
    </location>
</feature>
<feature type="region of interest" description="Disordered" evidence="10">
    <location>
        <begin position="165"/>
        <end position="187"/>
    </location>
</feature>
<dbReference type="SUPFAM" id="SSF47986">
    <property type="entry name" value="DEATH domain"/>
    <property type="match status" value="1"/>
</dbReference>
<dbReference type="SUPFAM" id="SSF57586">
    <property type="entry name" value="TNF receptor-like"/>
    <property type="match status" value="2"/>
</dbReference>
<keyword evidence="16" id="KW-1185">Reference proteome</keyword>
<dbReference type="SMART" id="SM00208">
    <property type="entry name" value="TNFR"/>
    <property type="match status" value="3"/>
</dbReference>
<organism evidence="15 16">
    <name type="scientific">Ranitomeya imitator</name>
    <name type="common">mimic poison frog</name>
    <dbReference type="NCBI Taxonomy" id="111125"/>
    <lineage>
        <taxon>Eukaryota</taxon>
        <taxon>Metazoa</taxon>
        <taxon>Chordata</taxon>
        <taxon>Craniata</taxon>
        <taxon>Vertebrata</taxon>
        <taxon>Euteleostomi</taxon>
        <taxon>Amphibia</taxon>
        <taxon>Batrachia</taxon>
        <taxon>Anura</taxon>
        <taxon>Neobatrachia</taxon>
        <taxon>Hyloidea</taxon>
        <taxon>Dendrobatidae</taxon>
        <taxon>Dendrobatinae</taxon>
        <taxon>Ranitomeya</taxon>
    </lineage>
</organism>
<feature type="compositionally biased region" description="Polar residues" evidence="10">
    <location>
        <begin position="165"/>
        <end position="178"/>
    </location>
</feature>
<dbReference type="InterPro" id="IPR000488">
    <property type="entry name" value="Death_dom"/>
</dbReference>
<evidence type="ECO:0008006" key="17">
    <source>
        <dbReference type="Google" id="ProtNLM"/>
    </source>
</evidence>
<evidence type="ECO:0000256" key="9">
    <source>
        <dbReference type="PROSITE-ProRule" id="PRU00206"/>
    </source>
</evidence>
<evidence type="ECO:0000256" key="11">
    <source>
        <dbReference type="SAM" id="Phobius"/>
    </source>
</evidence>
<dbReference type="Pfam" id="PF00531">
    <property type="entry name" value="Death"/>
    <property type="match status" value="1"/>
</dbReference>
<dbReference type="Proteomes" id="UP001176940">
    <property type="component" value="Unassembled WGS sequence"/>
</dbReference>
<keyword evidence="3 12" id="KW-0732">Signal</keyword>
<keyword evidence="8" id="KW-0325">Glycoprotein</keyword>
<feature type="transmembrane region" description="Helical" evidence="11">
    <location>
        <begin position="210"/>
        <end position="235"/>
    </location>
</feature>
<feature type="region of interest" description="Disordered" evidence="10">
    <location>
        <begin position="245"/>
        <end position="282"/>
    </location>
</feature>
<protein>
    <recommendedName>
        <fullName evidence="17">Tumor necrosis factor receptor superfamily member 6</fullName>
    </recommendedName>
</protein>
<evidence type="ECO:0000313" key="16">
    <source>
        <dbReference type="Proteomes" id="UP001176940"/>
    </source>
</evidence>
<comment type="caution">
    <text evidence="9">Lacks conserved residue(s) required for the propagation of feature annotation.</text>
</comment>
<dbReference type="PANTHER" id="PTHR46330">
    <property type="entry name" value="TUMOR NECROSIS FACTOR RECEPTOR SUPERFAMILY MEMBER 10B"/>
    <property type="match status" value="1"/>
</dbReference>
<evidence type="ECO:0000256" key="1">
    <source>
        <dbReference type="ARBA" id="ARBA00004370"/>
    </source>
</evidence>
<feature type="domain" description="TNFR-Cys" evidence="14">
    <location>
        <begin position="119"/>
        <end position="159"/>
    </location>
</feature>
<feature type="signal peptide" evidence="12">
    <location>
        <begin position="1"/>
        <end position="19"/>
    </location>
</feature>
<name>A0ABN9LRN0_9NEOB</name>
<evidence type="ECO:0000256" key="12">
    <source>
        <dbReference type="SAM" id="SignalP"/>
    </source>
</evidence>
<proteinExistence type="predicted"/>
<feature type="repeat" description="TNFR-Cys" evidence="9">
    <location>
        <begin position="119"/>
        <end position="159"/>
    </location>
</feature>
<feature type="domain" description="Death" evidence="13">
    <location>
        <begin position="364"/>
        <end position="431"/>
    </location>
</feature>
<dbReference type="InterPro" id="IPR052491">
    <property type="entry name" value="TNFRSF10"/>
</dbReference>
<dbReference type="PANTHER" id="PTHR46330:SF6">
    <property type="entry name" value="HEMATOPOIETIC DEATH RECEPTOR-RELATED"/>
    <property type="match status" value="1"/>
</dbReference>
<feature type="disulfide bond" evidence="9">
    <location>
        <begin position="141"/>
        <end position="159"/>
    </location>
</feature>
<keyword evidence="11" id="KW-0812">Transmembrane</keyword>
<evidence type="ECO:0000256" key="6">
    <source>
        <dbReference type="ARBA" id="ARBA00023157"/>
    </source>
</evidence>
<evidence type="ECO:0000256" key="10">
    <source>
        <dbReference type="SAM" id="MobiDB-lite"/>
    </source>
</evidence>
<feature type="disulfide bond" evidence="9">
    <location>
        <begin position="120"/>
        <end position="135"/>
    </location>
</feature>
<keyword evidence="11" id="KW-1133">Transmembrane helix</keyword>
<feature type="disulfide bond" evidence="9">
    <location>
        <begin position="97"/>
        <end position="110"/>
    </location>
</feature>
<keyword evidence="2" id="KW-0053">Apoptosis</keyword>
<dbReference type="PROSITE" id="PS50017">
    <property type="entry name" value="DEATH_DOMAIN"/>
    <property type="match status" value="1"/>
</dbReference>
<evidence type="ECO:0000256" key="2">
    <source>
        <dbReference type="ARBA" id="ARBA00022703"/>
    </source>
</evidence>
<dbReference type="InterPro" id="IPR001368">
    <property type="entry name" value="TNFR/NGFR_Cys_rich_reg"/>
</dbReference>
<keyword evidence="6 9" id="KW-1015">Disulfide bond</keyword>
<dbReference type="Gene3D" id="2.10.50.10">
    <property type="entry name" value="Tumor Necrosis Factor Receptor, subunit A, domain 2"/>
    <property type="match status" value="3"/>
</dbReference>
<comment type="caution">
    <text evidence="15">The sequence shown here is derived from an EMBL/GenBank/DDBJ whole genome shotgun (WGS) entry which is preliminary data.</text>
</comment>
<sequence length="439" mass="49209">MLSIWLPPLLLALLKVTSPLPANLHNGNVHNRTVREIECNSPDDEYWHNGHCCRRCPAGTHVSAHCTVNHDRGVCEACTRGEDYTAAPSGMEACLSCATCKDDQVLVRECTPEANAECECKPGSYCIPNVSCEICRRCSRCGEGQRIKNPCTPTSDTVCEDVSATDPTSTKANVNDQPTVLKPNDSFNDVTRRKASEEKMENKISPSSPLFLYIGLPIACFLLIIIIVIVGYHCYRKKANENSKNSLLGTTQNSENTSLDSVRAEDKNPKEEELPPEHQPLVTPEPGRIEQQIHQMAVPCLVGAQREPEENHVAESPEGDVQYEESPQVGEPCKLCGTLQPCDKQWSDFFYCVIDNVDQKNITQLARKLHLSRNTINQISNDNSHDCRERNYQLFEKWREQNGKQASMKNVLKQLDDMDLRGCRENIVNGLRTKNIPMN</sequence>
<feature type="disulfide bond" evidence="9">
    <location>
        <begin position="138"/>
        <end position="151"/>
    </location>
</feature>
<dbReference type="SMART" id="SM00005">
    <property type="entry name" value="DEATH"/>
    <property type="match status" value="1"/>
</dbReference>
<evidence type="ECO:0000259" key="13">
    <source>
        <dbReference type="PROSITE" id="PS50017"/>
    </source>
</evidence>
<evidence type="ECO:0000256" key="7">
    <source>
        <dbReference type="ARBA" id="ARBA00023170"/>
    </source>
</evidence>
<gene>
    <name evidence="15" type="ORF">RIMI_LOCUS11362216</name>
</gene>
<evidence type="ECO:0000256" key="8">
    <source>
        <dbReference type="ARBA" id="ARBA00023180"/>
    </source>
</evidence>
<feature type="repeat" description="TNFR-Cys" evidence="9">
    <location>
        <begin position="77"/>
        <end position="118"/>
    </location>
</feature>
<feature type="compositionally biased region" description="Polar residues" evidence="10">
    <location>
        <begin position="245"/>
        <end position="260"/>
    </location>
</feature>
<keyword evidence="7" id="KW-0675">Receptor</keyword>
<evidence type="ECO:0000256" key="4">
    <source>
        <dbReference type="ARBA" id="ARBA00022737"/>
    </source>
</evidence>
<feature type="disulfide bond" evidence="9">
    <location>
        <begin position="100"/>
        <end position="118"/>
    </location>
</feature>